<proteinExistence type="predicted"/>
<evidence type="ECO:0000313" key="1">
    <source>
        <dbReference type="EMBL" id="GBP71682.1"/>
    </source>
</evidence>
<reference evidence="1 2" key="1">
    <citation type="journal article" date="2019" name="Commun. Biol.">
        <title>The bagworm genome reveals a unique fibroin gene that provides high tensile strength.</title>
        <authorList>
            <person name="Kono N."/>
            <person name="Nakamura H."/>
            <person name="Ohtoshi R."/>
            <person name="Tomita M."/>
            <person name="Numata K."/>
            <person name="Arakawa K."/>
        </authorList>
    </citation>
    <scope>NUCLEOTIDE SEQUENCE [LARGE SCALE GENOMIC DNA]</scope>
</reference>
<protein>
    <submittedName>
        <fullName evidence="1">Uncharacterized protein</fullName>
    </submittedName>
</protein>
<dbReference type="Proteomes" id="UP000299102">
    <property type="component" value="Unassembled WGS sequence"/>
</dbReference>
<dbReference type="AlphaFoldDB" id="A0A4C1Y9Y0"/>
<sequence>MEADAALKVDRPALTKIWAENQHQQYYGLPLPLPAQPKAAQNIALSDIVAASCLTEVRSEATAIQRIQKRMTQLQGGIP</sequence>
<evidence type="ECO:0000313" key="2">
    <source>
        <dbReference type="Proteomes" id="UP000299102"/>
    </source>
</evidence>
<keyword evidence="2" id="KW-1185">Reference proteome</keyword>
<comment type="caution">
    <text evidence="1">The sequence shown here is derived from an EMBL/GenBank/DDBJ whole genome shotgun (WGS) entry which is preliminary data.</text>
</comment>
<gene>
    <name evidence="1" type="ORF">EVAR_8288_1</name>
</gene>
<name>A0A4C1Y9Y0_EUMVA</name>
<dbReference type="EMBL" id="BGZK01001117">
    <property type="protein sequence ID" value="GBP71682.1"/>
    <property type="molecule type" value="Genomic_DNA"/>
</dbReference>
<organism evidence="1 2">
    <name type="scientific">Eumeta variegata</name>
    <name type="common">Bagworm moth</name>
    <name type="synonym">Eumeta japonica</name>
    <dbReference type="NCBI Taxonomy" id="151549"/>
    <lineage>
        <taxon>Eukaryota</taxon>
        <taxon>Metazoa</taxon>
        <taxon>Ecdysozoa</taxon>
        <taxon>Arthropoda</taxon>
        <taxon>Hexapoda</taxon>
        <taxon>Insecta</taxon>
        <taxon>Pterygota</taxon>
        <taxon>Neoptera</taxon>
        <taxon>Endopterygota</taxon>
        <taxon>Lepidoptera</taxon>
        <taxon>Glossata</taxon>
        <taxon>Ditrysia</taxon>
        <taxon>Tineoidea</taxon>
        <taxon>Psychidae</taxon>
        <taxon>Oiketicinae</taxon>
        <taxon>Eumeta</taxon>
    </lineage>
</organism>
<accession>A0A4C1Y9Y0</accession>